<reference evidence="3 4" key="1">
    <citation type="submission" date="2021-02" db="EMBL/GenBank/DDBJ databases">
        <title>Complete Genome Sequence of Arcanobacterium phocisimile strain DSM 26142T from a harbour seal.</title>
        <authorList>
            <person name="Borowiak M."/>
            <person name="Alssahen M."/>
            <person name="Malorny B."/>
            <person name="Laemmler C."/>
            <person name="Siebert U."/>
            <person name="Ploetz M."/>
            <person name="Abdulmawjood A."/>
        </authorList>
    </citation>
    <scope>NUCLEOTIDE SEQUENCE [LARGE SCALE GENOMIC DNA]</scope>
    <source>
        <strain evidence="3 4">DSM 26142</strain>
    </source>
</reference>
<gene>
    <name evidence="3" type="ORF">JTE88_01840</name>
</gene>
<protein>
    <recommendedName>
        <fullName evidence="2">DUF8094 domain-containing protein</fullName>
    </recommendedName>
</protein>
<feature type="signal peptide" evidence="1">
    <location>
        <begin position="1"/>
        <end position="24"/>
    </location>
</feature>
<keyword evidence="1" id="KW-0732">Signal</keyword>
<feature type="domain" description="DUF8094" evidence="2">
    <location>
        <begin position="55"/>
        <end position="316"/>
    </location>
</feature>
<evidence type="ECO:0000259" key="2">
    <source>
        <dbReference type="Pfam" id="PF26366"/>
    </source>
</evidence>
<name>A0ABX7IHR0_9ACTO</name>
<dbReference type="EMBL" id="CP070228">
    <property type="protein sequence ID" value="QRV02521.1"/>
    <property type="molecule type" value="Genomic_DNA"/>
</dbReference>
<proteinExistence type="predicted"/>
<keyword evidence="4" id="KW-1185">Reference proteome</keyword>
<dbReference type="PROSITE" id="PS51257">
    <property type="entry name" value="PROKAR_LIPOPROTEIN"/>
    <property type="match status" value="1"/>
</dbReference>
<dbReference type="Proteomes" id="UP000602653">
    <property type="component" value="Chromosome"/>
</dbReference>
<evidence type="ECO:0000256" key="1">
    <source>
        <dbReference type="SAM" id="SignalP"/>
    </source>
</evidence>
<sequence length="335" mass="35575">MCKIRFGLAVVVAGTMFLSGCAQEAGVPQVQKTDIVSNILPQGKYAELATAVSATIEQADQSRDTAALGERITGPLRIQREAEYNLATITETTVPTSFTLDSKEVTVSSGTDFPRTMMAIDKTNTARGIGTIAVWQQPTARQNYSLWAVLDMFPSPPKIEIINKQNDDQGYLATQAGEYLVDPAAVLDAYATYATNRAVGDVPFKTGDPLYQETEKQAQDLTSALNGLGNAATSFSVPNKDIRAVSTKDGGLLVVGELRYDMTVTRTKDTAKLKLGSFIGALASGTKDGVIEVDNPVVAQYATSVAFYLPPKGSEVPIQLIGASVPALISVVKAG</sequence>
<evidence type="ECO:0000313" key="3">
    <source>
        <dbReference type="EMBL" id="QRV02521.1"/>
    </source>
</evidence>
<dbReference type="Pfam" id="PF26366">
    <property type="entry name" value="DUF8094"/>
    <property type="match status" value="1"/>
</dbReference>
<organism evidence="3 4">
    <name type="scientific">Arcanobacterium phocisimile</name>
    <dbReference type="NCBI Taxonomy" id="1302235"/>
    <lineage>
        <taxon>Bacteria</taxon>
        <taxon>Bacillati</taxon>
        <taxon>Actinomycetota</taxon>
        <taxon>Actinomycetes</taxon>
        <taxon>Actinomycetales</taxon>
        <taxon>Actinomycetaceae</taxon>
        <taxon>Arcanobacterium</taxon>
    </lineage>
</organism>
<accession>A0ABX7IHR0</accession>
<evidence type="ECO:0000313" key="4">
    <source>
        <dbReference type="Proteomes" id="UP000602653"/>
    </source>
</evidence>
<feature type="chain" id="PRO_5045619623" description="DUF8094 domain-containing protein" evidence="1">
    <location>
        <begin position="25"/>
        <end position="335"/>
    </location>
</feature>
<dbReference type="InterPro" id="IPR058407">
    <property type="entry name" value="DUF8094"/>
</dbReference>
<dbReference type="RefSeq" id="WP_204425008.1">
    <property type="nucleotide sequence ID" value="NZ_CP070228.1"/>
</dbReference>